<dbReference type="Gene3D" id="3.10.450.50">
    <property type="match status" value="1"/>
</dbReference>
<proteinExistence type="predicted"/>
<dbReference type="RefSeq" id="WP_289999321.1">
    <property type="nucleotide sequence ID" value="NZ_JAUEPH010000002.1"/>
</dbReference>
<evidence type="ECO:0008006" key="3">
    <source>
        <dbReference type="Google" id="ProtNLM"/>
    </source>
</evidence>
<accession>A0ABT7YB62</accession>
<organism evidence="1 2">
    <name type="scientific">Algoriphagus sediminis</name>
    <dbReference type="NCBI Taxonomy" id="3057113"/>
    <lineage>
        <taxon>Bacteria</taxon>
        <taxon>Pseudomonadati</taxon>
        <taxon>Bacteroidota</taxon>
        <taxon>Cytophagia</taxon>
        <taxon>Cytophagales</taxon>
        <taxon>Cyclobacteriaceae</taxon>
        <taxon>Algoriphagus</taxon>
    </lineage>
</organism>
<reference evidence="1" key="1">
    <citation type="submission" date="2023-06" db="EMBL/GenBank/DDBJ databases">
        <title>Robiginitalea aurantiacus sp. nov. and Algoriphagus sediminis sp. nov., isolated from coastal sediment.</title>
        <authorList>
            <person name="Zhou Z.Y."/>
            <person name="An J."/>
            <person name="Jia Y.W."/>
            <person name="Du Z.J."/>
        </authorList>
    </citation>
    <scope>NUCLEOTIDE SEQUENCE</scope>
    <source>
        <strain evidence="1">C2-7</strain>
    </source>
</reference>
<sequence>MNNVKKWNELFKTGNLEGLKDLLDRQTVFYSPLVFKPQVGRALTSLYLKSAYKMFFGIGNNSFKYIREIHSDTDTMLEFTCEIEGVLINGVDLIKWNEKGKIQEIKVMIRPNKAIEKVKEKMSENMANISAMDKIKLKTASFFGS</sequence>
<protein>
    <recommendedName>
        <fullName evidence="3">Nuclear transport factor 2 family protein</fullName>
    </recommendedName>
</protein>
<gene>
    <name evidence="1" type="ORF">QVH07_06370</name>
</gene>
<keyword evidence="2" id="KW-1185">Reference proteome</keyword>
<dbReference type="Proteomes" id="UP001171916">
    <property type="component" value="Unassembled WGS sequence"/>
</dbReference>
<name>A0ABT7YB62_9BACT</name>
<dbReference type="EMBL" id="JAUEPH010000002">
    <property type="protein sequence ID" value="MDN3203764.1"/>
    <property type="molecule type" value="Genomic_DNA"/>
</dbReference>
<evidence type="ECO:0000313" key="2">
    <source>
        <dbReference type="Proteomes" id="UP001171916"/>
    </source>
</evidence>
<dbReference type="InterPro" id="IPR032710">
    <property type="entry name" value="NTF2-like_dom_sf"/>
</dbReference>
<comment type="caution">
    <text evidence="1">The sequence shown here is derived from an EMBL/GenBank/DDBJ whole genome shotgun (WGS) entry which is preliminary data.</text>
</comment>
<dbReference type="SUPFAM" id="SSF54427">
    <property type="entry name" value="NTF2-like"/>
    <property type="match status" value="1"/>
</dbReference>
<evidence type="ECO:0000313" key="1">
    <source>
        <dbReference type="EMBL" id="MDN3203764.1"/>
    </source>
</evidence>